<keyword evidence="6" id="KW-0539">Nucleus</keyword>
<keyword evidence="2" id="KW-0862">Zinc</keyword>
<evidence type="ECO:0000256" key="4">
    <source>
        <dbReference type="ARBA" id="ARBA00023125"/>
    </source>
</evidence>
<dbReference type="Pfam" id="PF00172">
    <property type="entry name" value="Zn_clus"/>
    <property type="match status" value="1"/>
</dbReference>
<evidence type="ECO:0000313" key="9">
    <source>
        <dbReference type="EMBL" id="QGN15606.1"/>
    </source>
</evidence>
<dbReference type="SUPFAM" id="SSF57701">
    <property type="entry name" value="Zn2/Cys6 DNA-binding domain"/>
    <property type="match status" value="1"/>
</dbReference>
<dbReference type="Gene3D" id="4.10.240.10">
    <property type="entry name" value="Zn(2)-C6 fungal-type DNA-binding domain"/>
    <property type="match status" value="1"/>
</dbReference>
<evidence type="ECO:0000259" key="8">
    <source>
        <dbReference type="PROSITE" id="PS50048"/>
    </source>
</evidence>
<dbReference type="InterPro" id="IPR001138">
    <property type="entry name" value="Zn2Cys6_DnaBD"/>
</dbReference>
<feature type="domain" description="Zn(2)-C6 fungal-type" evidence="8">
    <location>
        <begin position="20"/>
        <end position="50"/>
    </location>
</feature>
<evidence type="ECO:0000256" key="7">
    <source>
        <dbReference type="SAM" id="MobiDB-lite"/>
    </source>
</evidence>
<keyword evidence="1" id="KW-0479">Metal-binding</keyword>
<keyword evidence="4" id="KW-0238">DNA-binding</keyword>
<dbReference type="CDD" id="cd00067">
    <property type="entry name" value="GAL4"/>
    <property type="match status" value="1"/>
</dbReference>
<evidence type="ECO:0000256" key="3">
    <source>
        <dbReference type="ARBA" id="ARBA00023015"/>
    </source>
</evidence>
<dbReference type="PANTHER" id="PTHR31069">
    <property type="entry name" value="OLEATE-ACTIVATED TRANSCRIPTION FACTOR 1-RELATED"/>
    <property type="match status" value="1"/>
</dbReference>
<accession>A0ABX6EUU5</accession>
<feature type="region of interest" description="Disordered" evidence="7">
    <location>
        <begin position="593"/>
        <end position="630"/>
    </location>
</feature>
<dbReference type="SMART" id="SM00066">
    <property type="entry name" value="GAL4"/>
    <property type="match status" value="1"/>
</dbReference>
<dbReference type="InterPro" id="IPR036864">
    <property type="entry name" value="Zn2-C6_fun-type_DNA-bd_sf"/>
</dbReference>
<dbReference type="Proteomes" id="UP000422736">
    <property type="component" value="Chromosome 3"/>
</dbReference>
<keyword evidence="10" id="KW-1185">Reference proteome</keyword>
<evidence type="ECO:0000313" key="10">
    <source>
        <dbReference type="Proteomes" id="UP000422736"/>
    </source>
</evidence>
<dbReference type="PANTHER" id="PTHR31069:SF29">
    <property type="entry name" value="OLEATE-ACTIVATED TRANSCRIPTION FACTOR 1-RELATED"/>
    <property type="match status" value="1"/>
</dbReference>
<name>A0ABX6EUU5_KLUMA</name>
<reference evidence="9 10" key="1">
    <citation type="submission" date="2016-03" db="EMBL/GenBank/DDBJ databases">
        <title>How can Kluyveromyces marxianus grow so fast - potential evolutionary course in Saccharomyces Complex revealed by comparative genomics.</title>
        <authorList>
            <person name="Mo W."/>
            <person name="Lu W."/>
            <person name="Yang X."/>
            <person name="Qi J."/>
            <person name="Lv H."/>
        </authorList>
    </citation>
    <scope>NUCLEOTIDE SEQUENCE [LARGE SCALE GENOMIC DNA]</scope>
    <source>
        <strain evidence="9 10">FIM1</strain>
    </source>
</reference>
<keyword evidence="3" id="KW-0805">Transcription regulation</keyword>
<evidence type="ECO:0000256" key="1">
    <source>
        <dbReference type="ARBA" id="ARBA00022723"/>
    </source>
</evidence>
<organism evidence="9 10">
    <name type="scientific">Kluyveromyces marxianus</name>
    <name type="common">Yeast</name>
    <name type="synonym">Candida kefyr</name>
    <dbReference type="NCBI Taxonomy" id="4911"/>
    <lineage>
        <taxon>Eukaryota</taxon>
        <taxon>Fungi</taxon>
        <taxon>Dikarya</taxon>
        <taxon>Ascomycota</taxon>
        <taxon>Saccharomycotina</taxon>
        <taxon>Saccharomycetes</taxon>
        <taxon>Saccharomycetales</taxon>
        <taxon>Saccharomycetaceae</taxon>
        <taxon>Kluyveromyces</taxon>
    </lineage>
</organism>
<sequence>MDSTQEAAFKTRKRYKLSFVCQLCRKSKTKCDRKKPVCGRCDRLNKPCVYDLEYQTLPRKPNKDATLARLQKELEYWKYFAKAKLMEKKQGTTANNHENPVDIERRGNKIAKDHIINLANFHPQLFYQDSRFNELKVFTNMAQIKHDCFLATLLGTFVASTPKEELLRNVSPYLTFNLDNDNPKYIDRVLHLRQSLLMRFTTETQCNRIQDFTDRLLTGREVLINYRTAFFVTMFSNVFFRCKIGDSKKPNGEYPPHLEQLISDANALLPNKNALLLYKRYFYLRLYHIYPYFDIKLFESALNEILVQDPERPNRLKFSMGTSNFRYKLSNVALLLLILKLSYYSLQSVIDTDYNAEFCSSDFLKQNQVSDQCIVFAEICLAKMCVFDGTNEVQISCLLFIWVFFCVGNGDVDGVFGRATDMVTEMLSNLAIDNGLSRDPSQFQEYQQYPSVGYRLQNFRRKLSLNVIITSVYSGLLMGNFSSSIWDDAKNFLRLNGGRDEYMGLVRRSMGEEVDPFELKIHSVLFKNYKMLVLLMDFEKLVKKDAAGLSLSEIDFTTRSVLDALNLNFSMDFDYIGGPKSFNVVLSHNEGRGVSAKDGGRSRNDCSPSSITSSSSSSNTNSNSSFSSNSNPNSIVCDVIDSYHNIQMHILVRNLMIHLFKSLFLYFEDSCAMGNVENLVHYKRYLLEATRHTLELAKLSLQILEGVFDRVLTDGSNMEKCKLSIETIFPTILYSLLGFGMRLAHAEVGIAQNIDTFSASRTIPMNDVDVDIEIDVSALKKRLKLLSQLRKDTFYAIRRLADAMSASFQYKNFCTFRTLLFLDAVIKLDMSEGLMDMVYYALEPRNNVFGDQHEDMKQLFTHTLGLNVDRPQEMITKLENAQFFSVIDEKFLEETASLMRSLGFSQNALLQASHTLIGVQGR</sequence>
<evidence type="ECO:0000256" key="6">
    <source>
        <dbReference type="ARBA" id="ARBA00023242"/>
    </source>
</evidence>
<evidence type="ECO:0000256" key="5">
    <source>
        <dbReference type="ARBA" id="ARBA00023163"/>
    </source>
</evidence>
<feature type="compositionally biased region" description="Low complexity" evidence="7">
    <location>
        <begin position="607"/>
        <end position="630"/>
    </location>
</feature>
<keyword evidence="5" id="KW-0804">Transcription</keyword>
<dbReference type="InterPro" id="IPR050675">
    <property type="entry name" value="OAF3"/>
</dbReference>
<gene>
    <name evidence="9" type="primary">OAF1</name>
    <name evidence="9" type="ORF">FIM1_2299</name>
</gene>
<dbReference type="PROSITE" id="PS50048">
    <property type="entry name" value="ZN2_CY6_FUNGAL_2"/>
    <property type="match status" value="1"/>
</dbReference>
<dbReference type="PROSITE" id="PS00463">
    <property type="entry name" value="ZN2_CY6_FUNGAL_1"/>
    <property type="match status" value="1"/>
</dbReference>
<evidence type="ECO:0000256" key="2">
    <source>
        <dbReference type="ARBA" id="ARBA00022833"/>
    </source>
</evidence>
<protein>
    <submittedName>
        <fullName evidence="9">Peroxisome proliferation transcriptional regulator</fullName>
    </submittedName>
</protein>
<proteinExistence type="predicted"/>
<dbReference type="EMBL" id="CP015056">
    <property type="protein sequence ID" value="QGN15606.1"/>
    <property type="molecule type" value="Genomic_DNA"/>
</dbReference>